<feature type="compositionally biased region" description="Basic and acidic residues" evidence="1">
    <location>
        <begin position="495"/>
        <end position="505"/>
    </location>
</feature>
<evidence type="ECO:0000256" key="1">
    <source>
        <dbReference type="SAM" id="MobiDB-lite"/>
    </source>
</evidence>
<keyword evidence="3" id="KW-1185">Reference proteome</keyword>
<feature type="compositionally biased region" description="Basic and acidic residues" evidence="1">
    <location>
        <begin position="388"/>
        <end position="427"/>
    </location>
</feature>
<evidence type="ECO:0000313" key="2">
    <source>
        <dbReference type="EMBL" id="KAF9784972.1"/>
    </source>
</evidence>
<dbReference type="Proteomes" id="UP000736335">
    <property type="component" value="Unassembled WGS sequence"/>
</dbReference>
<feature type="compositionally biased region" description="Basic residues" evidence="1">
    <location>
        <begin position="573"/>
        <end position="583"/>
    </location>
</feature>
<accession>A0A9P6HGL5</accession>
<reference evidence="2" key="2">
    <citation type="submission" date="2020-11" db="EMBL/GenBank/DDBJ databases">
        <authorList>
            <consortium name="DOE Joint Genome Institute"/>
            <person name="Kuo A."/>
            <person name="Miyauchi S."/>
            <person name="Kiss E."/>
            <person name="Drula E."/>
            <person name="Kohler A."/>
            <person name="Sanchez-Garcia M."/>
            <person name="Andreopoulos B."/>
            <person name="Barry K.W."/>
            <person name="Bonito G."/>
            <person name="Buee M."/>
            <person name="Carver A."/>
            <person name="Chen C."/>
            <person name="Cichocki N."/>
            <person name="Clum A."/>
            <person name="Culley D."/>
            <person name="Crous P.W."/>
            <person name="Fauchery L."/>
            <person name="Girlanda M."/>
            <person name="Hayes R."/>
            <person name="Keri Z."/>
            <person name="Labutti K."/>
            <person name="Lipzen A."/>
            <person name="Lombard V."/>
            <person name="Magnuson J."/>
            <person name="Maillard F."/>
            <person name="Morin E."/>
            <person name="Murat C."/>
            <person name="Nolan M."/>
            <person name="Ohm R."/>
            <person name="Pangilinan J."/>
            <person name="Pereira M."/>
            <person name="Perotto S."/>
            <person name="Peter M."/>
            <person name="Riley R."/>
            <person name="Sitrit Y."/>
            <person name="Stielow B."/>
            <person name="Szollosi G."/>
            <person name="Zifcakova L."/>
            <person name="Stursova M."/>
            <person name="Spatafora J.W."/>
            <person name="Tedersoo L."/>
            <person name="Vaario L.-M."/>
            <person name="Yamada A."/>
            <person name="Yan M."/>
            <person name="Wang P."/>
            <person name="Xu J."/>
            <person name="Bruns T."/>
            <person name="Baldrian P."/>
            <person name="Vilgalys R."/>
            <person name="Henrissat B."/>
            <person name="Grigoriev I.V."/>
            <person name="Hibbett D."/>
            <person name="Nagy L.G."/>
            <person name="Martin F.M."/>
        </authorList>
    </citation>
    <scope>NUCLEOTIDE SEQUENCE</scope>
    <source>
        <strain evidence="2">UH-Tt-Lm1</strain>
    </source>
</reference>
<organism evidence="2 3">
    <name type="scientific">Thelephora terrestris</name>
    <dbReference type="NCBI Taxonomy" id="56493"/>
    <lineage>
        <taxon>Eukaryota</taxon>
        <taxon>Fungi</taxon>
        <taxon>Dikarya</taxon>
        <taxon>Basidiomycota</taxon>
        <taxon>Agaricomycotina</taxon>
        <taxon>Agaricomycetes</taxon>
        <taxon>Thelephorales</taxon>
        <taxon>Thelephoraceae</taxon>
        <taxon>Thelephora</taxon>
    </lineage>
</organism>
<feature type="compositionally biased region" description="Basic residues" evidence="1">
    <location>
        <begin position="622"/>
        <end position="635"/>
    </location>
</feature>
<feature type="compositionally biased region" description="Polar residues" evidence="1">
    <location>
        <begin position="260"/>
        <end position="270"/>
    </location>
</feature>
<reference evidence="2" key="1">
    <citation type="journal article" date="2020" name="Nat. Commun.">
        <title>Large-scale genome sequencing of mycorrhizal fungi provides insights into the early evolution of symbiotic traits.</title>
        <authorList>
            <person name="Miyauchi S."/>
            <person name="Kiss E."/>
            <person name="Kuo A."/>
            <person name="Drula E."/>
            <person name="Kohler A."/>
            <person name="Sanchez-Garcia M."/>
            <person name="Morin E."/>
            <person name="Andreopoulos B."/>
            <person name="Barry K.W."/>
            <person name="Bonito G."/>
            <person name="Buee M."/>
            <person name="Carver A."/>
            <person name="Chen C."/>
            <person name="Cichocki N."/>
            <person name="Clum A."/>
            <person name="Culley D."/>
            <person name="Crous P.W."/>
            <person name="Fauchery L."/>
            <person name="Girlanda M."/>
            <person name="Hayes R.D."/>
            <person name="Keri Z."/>
            <person name="LaButti K."/>
            <person name="Lipzen A."/>
            <person name="Lombard V."/>
            <person name="Magnuson J."/>
            <person name="Maillard F."/>
            <person name="Murat C."/>
            <person name="Nolan M."/>
            <person name="Ohm R.A."/>
            <person name="Pangilinan J."/>
            <person name="Pereira M.F."/>
            <person name="Perotto S."/>
            <person name="Peter M."/>
            <person name="Pfister S."/>
            <person name="Riley R."/>
            <person name="Sitrit Y."/>
            <person name="Stielow J.B."/>
            <person name="Szollosi G."/>
            <person name="Zifcakova L."/>
            <person name="Stursova M."/>
            <person name="Spatafora J.W."/>
            <person name="Tedersoo L."/>
            <person name="Vaario L.M."/>
            <person name="Yamada A."/>
            <person name="Yan M."/>
            <person name="Wang P."/>
            <person name="Xu J."/>
            <person name="Bruns T."/>
            <person name="Baldrian P."/>
            <person name="Vilgalys R."/>
            <person name="Dunand C."/>
            <person name="Henrissat B."/>
            <person name="Grigoriev I.V."/>
            <person name="Hibbett D."/>
            <person name="Nagy L.G."/>
            <person name="Martin F.M."/>
        </authorList>
    </citation>
    <scope>NUCLEOTIDE SEQUENCE</scope>
    <source>
        <strain evidence="2">UH-Tt-Lm1</strain>
    </source>
</reference>
<feature type="compositionally biased region" description="Polar residues" evidence="1">
    <location>
        <begin position="128"/>
        <end position="137"/>
    </location>
</feature>
<comment type="caution">
    <text evidence="2">The sequence shown here is derived from an EMBL/GenBank/DDBJ whole genome shotgun (WGS) entry which is preliminary data.</text>
</comment>
<evidence type="ECO:0000313" key="3">
    <source>
        <dbReference type="Proteomes" id="UP000736335"/>
    </source>
</evidence>
<feature type="region of interest" description="Disordered" evidence="1">
    <location>
        <begin position="1101"/>
        <end position="1155"/>
    </location>
</feature>
<feature type="compositionally biased region" description="Low complexity" evidence="1">
    <location>
        <begin position="302"/>
        <end position="317"/>
    </location>
</feature>
<feature type="compositionally biased region" description="Pro residues" evidence="1">
    <location>
        <begin position="140"/>
        <end position="150"/>
    </location>
</feature>
<feature type="compositionally biased region" description="Low complexity" evidence="1">
    <location>
        <begin position="22"/>
        <end position="41"/>
    </location>
</feature>
<protein>
    <submittedName>
        <fullName evidence="2">Uncharacterized protein</fullName>
    </submittedName>
</protein>
<feature type="compositionally biased region" description="Basic and acidic residues" evidence="1">
    <location>
        <begin position="450"/>
        <end position="480"/>
    </location>
</feature>
<sequence>MNVSALLQESPSGDLRNRQHAQKQQQQQQQQPQPQLVPQPHQTHDRRTSFDSARDHDPKDRERERESDSHRNRASSIPSRQQIDPPFHINNSISKLNQPSHGPALGIGYPNDHPPSRASHHQLPPPSSLTGDLSDSSARLPPPRDQPPHFPPREREREPPPPFHSHHERPPPPPSSGQQAFGIDGRHHPSHPRPSQDRPLPMQFMPPSPMDYPADRNLKPLPKPINAHPGGSHPLFPTTVSTRPNNGPPSYPHPRPKSPVQSNYSEQSSMFDGHHLPLPPPPPPPPHSQHPRSRASIIGQASHPSSSRSSPAMGSLPRLDDHLPHPQNVGAQMSQSGNHVGPGSSLPGLHHPPSSSSPRTQNKMTTGPVAPALPNPSYFPKPNGSPTREPRERDREYERWDRERDSEREQRERSREIMHIERGEKVSRSGATRGMVGYPDLNGGPPRQNVSREEREWERRRERVAGAEREREMQMRKEIDLNPGFLSRVGPPAQRNEHPSSDHILSRSQQQMHPPHLQPHHNNSQQSHVVHGGHHHHHHHHHPRGSASKGKNKDLGSHKNQNANPIVVVEHHHQQHSIPHRPPPHYNEPPYKPLPSPKTGPNDLPIPPMNGSGLSPLDHFNQHHHHNQRTAHLHHSQSLPNLPPPSIITRPSSPQVSHPIHLFPPSAPEPLVSGVHLGVFVYPRLPFPFFDFPEKVIVNVDKDGVLVPDEFLSNENNDPIRAAMLDDMVILEREVDREVRATIILPWGLLYDELPTMSSKGESGWKGLNLWGGGIIPRGGTTPAEAQPSGPTIGGRRVYTDDSDLVLCVLHSGFVSMGGMRKAKASGMSMKIEVKLTREGRFVGGFGSMYHGGHPDKGREGGLENVNGAGGNEEDGRRMLSGGWGNGHDGAGLEILAVEFIQGLSYSGGLWNRKQRLKEYAERRLVVCQSSLPSIGKRKRAQCRRLAILGGKPYRGLDSRVWYDISGHDTKWMDRNSLVFSQSGSPTFKYNPVALKSALLPSLSEDDRLVSRSRKRQRLHVNGASTDPNAPKDDLECGIVLETLKECFLVVRHGRNAQSTGVDGANEVAFETPTFTISLIQGEVEVMGGVATSIPATATNLEDLTPVSEAPRSPVPAPEQPTSEPSPVEPLPSVPTPQEMKQMAQDPERGRSPSVVDMELDTPVSVTPTATAGPVIPVLEIKALPVTGGPEERQDVASQDAKPVASGDKPQPEAKVLPTSRSNSVNVEALSKPPSPTSVTNTETARAELPPLTPAPVSEPDAQSSPQVKFKLQILQRNIRGEDLVFGDDGLGVLSADMNPLDNTKKGWLIETPLWRRYNGRFSDCIIVY</sequence>
<feature type="compositionally biased region" description="Low complexity" evidence="1">
    <location>
        <begin position="341"/>
        <end position="358"/>
    </location>
</feature>
<dbReference type="OrthoDB" id="3596986at2759"/>
<feature type="compositionally biased region" description="Polar residues" evidence="1">
    <location>
        <begin position="1"/>
        <end position="11"/>
    </location>
</feature>
<feature type="region of interest" description="Disordered" evidence="1">
    <location>
        <begin position="1189"/>
        <end position="1244"/>
    </location>
</feature>
<feature type="compositionally biased region" description="Polar residues" evidence="1">
    <location>
        <begin position="89"/>
        <end position="100"/>
    </location>
</feature>
<name>A0A9P6HGL5_9AGAM</name>
<feature type="compositionally biased region" description="Pro residues" evidence="1">
    <location>
        <begin position="584"/>
        <end position="608"/>
    </location>
</feature>
<feature type="compositionally biased region" description="Polar residues" evidence="1">
    <location>
        <begin position="329"/>
        <end position="338"/>
    </location>
</feature>
<gene>
    <name evidence="2" type="ORF">BJ322DRAFT_1060668</name>
</gene>
<dbReference type="EMBL" id="WIUZ02000007">
    <property type="protein sequence ID" value="KAF9784972.1"/>
    <property type="molecule type" value="Genomic_DNA"/>
</dbReference>
<proteinExistence type="predicted"/>
<feature type="compositionally biased region" description="Pro residues" evidence="1">
    <location>
        <begin position="277"/>
        <end position="288"/>
    </location>
</feature>
<feature type="compositionally biased region" description="Basic and acidic residues" evidence="1">
    <location>
        <begin position="42"/>
        <end position="71"/>
    </location>
</feature>
<feature type="compositionally biased region" description="Low complexity" evidence="1">
    <location>
        <begin position="508"/>
        <end position="530"/>
    </location>
</feature>
<feature type="compositionally biased region" description="Basic residues" evidence="1">
    <location>
        <begin position="531"/>
        <end position="544"/>
    </location>
</feature>
<feature type="region of interest" description="Disordered" evidence="1">
    <location>
        <begin position="1"/>
        <end position="642"/>
    </location>
</feature>